<feature type="region of interest" description="Disordered" evidence="2">
    <location>
        <begin position="740"/>
        <end position="770"/>
    </location>
</feature>
<gene>
    <name evidence="3" type="ORF">B0J11DRAFT_540935</name>
</gene>
<feature type="compositionally biased region" description="Polar residues" evidence="2">
    <location>
        <begin position="534"/>
        <end position="547"/>
    </location>
</feature>
<sequence>MSYKLEELLALRDSVSESAVSIDKFADEDVIKEHVLRPSASANLVGSLPEVPRRPIPTPAVAVATANLKKPSPSPSIKRGKAERLLKEHGSPPGMRVTAGGRVVPSDLQTLAGVRVGHNNNNDNMKLSPVRSMDPNIMVSQHHPLTREVSNLEAVELVGTKILLRIDGQEFFLPTSANFAMESNVTSPVDINNPPSASARVAPQVLNANNPIMLQHASSQGLPCDVSLPALRAEHASKKEELRRVEQTEVIRSESESAAWRRAIIQQKMSLTLQIDKLRKKIMAAEEAQIDPSFPAANGHSGVPLASPLGQYPAPMIHQQIYPVLTAPFNPTNQQQYSPNMTLPPYATQGFPVDAPQFARDPQFFIPGEAPASFSSTHVPMPGIQTRKAAQSPGSASRRSHAIEIKPPQESIAKKHNAQGSTLDPKSPTYEPFMTIHGIDDIQNTTGVSGAMTTSQSNLRLNETLHPRFHRHEERALSQKPSLSSIDTTDFFPLNTHEHSSTRVAPGKVSGSSSCDNVGAPITPEKNWSVGPWNAQSVKCSPGSSRSIRNDPAKKLQSWPETFGPNGSLSGNVRKPMVESAPPSTALRTNSSLTAETEQTWAPSTGKPNGRNDAHTYQQGYQSGVQLLGIPSNLDYMRGLVDGLSVHIKEAGDINSSNWGAKTSGNSSGRSSLRGHLSGPTFQDSATSLMENKRSEPVTAPAVFLQRVQSNPSGQGSLVHSLMSPLGVSFVKNDPSRSFTSANRGFSRQSSGHHLANRTNGTATSPQRFFIGTQDYASGGLGRRVSPPKPLVLQRYSGLDGAADDLASLVDDAPLDEQDQDQDVSCFKASVAKGKQKATSSPVKSNSSPARGSGSPKKSSEISPAKAKLEQVTNKLRRTKKDNPRTLPTDDKDKDKRALKWRARFQTIRDNEEEYIKEYNESKGRKPFGTSRH</sequence>
<evidence type="ECO:0000256" key="2">
    <source>
        <dbReference type="SAM" id="MobiDB-lite"/>
    </source>
</evidence>
<feature type="region of interest" description="Disordered" evidence="2">
    <location>
        <begin position="526"/>
        <end position="611"/>
    </location>
</feature>
<feature type="region of interest" description="Disordered" evidence="2">
    <location>
        <begin position="912"/>
        <end position="933"/>
    </location>
</feature>
<feature type="region of interest" description="Disordered" evidence="2">
    <location>
        <begin position="386"/>
        <end position="426"/>
    </location>
</feature>
<comment type="caution">
    <text evidence="3">The sequence shown here is derived from an EMBL/GenBank/DDBJ whole genome shotgun (WGS) entry which is preliminary data.</text>
</comment>
<evidence type="ECO:0000313" key="3">
    <source>
        <dbReference type="EMBL" id="KAH7114412.1"/>
    </source>
</evidence>
<name>A0A9P9D8I5_9PLEO</name>
<dbReference type="EMBL" id="JAGMWT010000017">
    <property type="protein sequence ID" value="KAH7114412.1"/>
    <property type="molecule type" value="Genomic_DNA"/>
</dbReference>
<feature type="compositionally biased region" description="Basic and acidic residues" evidence="2">
    <location>
        <begin position="912"/>
        <end position="924"/>
    </location>
</feature>
<dbReference type="AlphaFoldDB" id="A0A9P9D8I5"/>
<dbReference type="OrthoDB" id="30417at2759"/>
<feature type="compositionally biased region" description="Low complexity" evidence="2">
    <location>
        <begin position="664"/>
        <end position="679"/>
    </location>
</feature>
<keyword evidence="4" id="KW-1185">Reference proteome</keyword>
<protein>
    <submittedName>
        <fullName evidence="3">Uncharacterized protein</fullName>
    </submittedName>
</protein>
<keyword evidence="1" id="KW-0175">Coiled coil</keyword>
<feature type="compositionally biased region" description="Polar residues" evidence="2">
    <location>
        <begin position="740"/>
        <end position="767"/>
    </location>
</feature>
<feature type="compositionally biased region" description="Polar residues" evidence="2">
    <location>
        <begin position="388"/>
        <end position="397"/>
    </location>
</feature>
<reference evidence="3" key="1">
    <citation type="journal article" date="2021" name="Nat. Commun.">
        <title>Genetic determinants of endophytism in the Arabidopsis root mycobiome.</title>
        <authorList>
            <person name="Mesny F."/>
            <person name="Miyauchi S."/>
            <person name="Thiergart T."/>
            <person name="Pickel B."/>
            <person name="Atanasova L."/>
            <person name="Karlsson M."/>
            <person name="Huettel B."/>
            <person name="Barry K.W."/>
            <person name="Haridas S."/>
            <person name="Chen C."/>
            <person name="Bauer D."/>
            <person name="Andreopoulos W."/>
            <person name="Pangilinan J."/>
            <person name="LaButti K."/>
            <person name="Riley R."/>
            <person name="Lipzen A."/>
            <person name="Clum A."/>
            <person name="Drula E."/>
            <person name="Henrissat B."/>
            <person name="Kohler A."/>
            <person name="Grigoriev I.V."/>
            <person name="Martin F.M."/>
            <person name="Hacquard S."/>
        </authorList>
    </citation>
    <scope>NUCLEOTIDE SEQUENCE</scope>
    <source>
        <strain evidence="3">MPI-CAGE-CH-0243</strain>
    </source>
</reference>
<proteinExistence type="predicted"/>
<organism evidence="3 4">
    <name type="scientific">Dendryphion nanum</name>
    <dbReference type="NCBI Taxonomy" id="256645"/>
    <lineage>
        <taxon>Eukaryota</taxon>
        <taxon>Fungi</taxon>
        <taxon>Dikarya</taxon>
        <taxon>Ascomycota</taxon>
        <taxon>Pezizomycotina</taxon>
        <taxon>Dothideomycetes</taxon>
        <taxon>Pleosporomycetidae</taxon>
        <taxon>Pleosporales</taxon>
        <taxon>Torulaceae</taxon>
        <taxon>Dendryphion</taxon>
    </lineage>
</organism>
<feature type="region of interest" description="Disordered" evidence="2">
    <location>
        <begin position="831"/>
        <end position="899"/>
    </location>
</feature>
<accession>A0A9P9D8I5</accession>
<feature type="compositionally biased region" description="Basic and acidic residues" evidence="2">
    <location>
        <begin position="881"/>
        <end position="898"/>
    </location>
</feature>
<evidence type="ECO:0000313" key="4">
    <source>
        <dbReference type="Proteomes" id="UP000700596"/>
    </source>
</evidence>
<evidence type="ECO:0000256" key="1">
    <source>
        <dbReference type="SAM" id="Coils"/>
    </source>
</evidence>
<feature type="compositionally biased region" description="Polar residues" evidence="2">
    <location>
        <begin position="837"/>
        <end position="850"/>
    </location>
</feature>
<dbReference type="Proteomes" id="UP000700596">
    <property type="component" value="Unassembled WGS sequence"/>
</dbReference>
<feature type="coiled-coil region" evidence="1">
    <location>
        <begin position="228"/>
        <end position="288"/>
    </location>
</feature>
<feature type="compositionally biased region" description="Polar residues" evidence="2">
    <location>
        <begin position="582"/>
        <end position="607"/>
    </location>
</feature>
<feature type="region of interest" description="Disordered" evidence="2">
    <location>
        <begin position="656"/>
        <end position="684"/>
    </location>
</feature>